<reference evidence="1 2" key="1">
    <citation type="submission" date="2018-10" db="EMBL/GenBank/DDBJ databases">
        <title>Genomic Encyclopedia of Archaeal and Bacterial Type Strains, Phase II (KMG-II): from individual species to whole genera.</title>
        <authorList>
            <person name="Goeker M."/>
        </authorList>
    </citation>
    <scope>NUCLEOTIDE SEQUENCE [LARGE SCALE GENOMIC DNA]</scope>
    <source>
        <strain evidence="1 2">DSM 18602</strain>
    </source>
</reference>
<gene>
    <name evidence="1" type="ORF">BDD43_2847</name>
</gene>
<name>A0A495J1R6_9SPHI</name>
<protein>
    <submittedName>
        <fullName evidence="1">Uncharacterized protein</fullName>
    </submittedName>
</protein>
<dbReference type="AlphaFoldDB" id="A0A495J1R6"/>
<dbReference type="Proteomes" id="UP000268007">
    <property type="component" value="Unassembled WGS sequence"/>
</dbReference>
<keyword evidence="2" id="KW-1185">Reference proteome</keyword>
<evidence type="ECO:0000313" key="1">
    <source>
        <dbReference type="EMBL" id="RKR82662.1"/>
    </source>
</evidence>
<dbReference type="RefSeq" id="WP_121198246.1">
    <property type="nucleotide sequence ID" value="NZ_RBKU01000001.1"/>
</dbReference>
<comment type="caution">
    <text evidence="1">The sequence shown here is derived from an EMBL/GenBank/DDBJ whole genome shotgun (WGS) entry which is preliminary data.</text>
</comment>
<accession>A0A495J1R6</accession>
<sequence length="147" mass="17035">MKSLNQLKTIIVDFFKSHYMVGSVYYTDDFDFAAYPDIKYRVVQIQPVGNTSIIGKEIINRFKIMIADIEDANNFQLCDEIWSDCQRIADDFITCFGDDDFFDFYLDYNSVDMQNFSEVAGDRQSGIVFIASIRQTREMNPDAIPLI</sequence>
<proteinExistence type="predicted"/>
<organism evidence="1 2">
    <name type="scientific">Mucilaginibacter gracilis</name>
    <dbReference type="NCBI Taxonomy" id="423350"/>
    <lineage>
        <taxon>Bacteria</taxon>
        <taxon>Pseudomonadati</taxon>
        <taxon>Bacteroidota</taxon>
        <taxon>Sphingobacteriia</taxon>
        <taxon>Sphingobacteriales</taxon>
        <taxon>Sphingobacteriaceae</taxon>
        <taxon>Mucilaginibacter</taxon>
    </lineage>
</organism>
<dbReference type="OrthoDB" id="789765at2"/>
<dbReference type="EMBL" id="RBKU01000001">
    <property type="protein sequence ID" value="RKR82662.1"/>
    <property type="molecule type" value="Genomic_DNA"/>
</dbReference>
<evidence type="ECO:0000313" key="2">
    <source>
        <dbReference type="Proteomes" id="UP000268007"/>
    </source>
</evidence>